<dbReference type="CDD" id="cd06170">
    <property type="entry name" value="LuxR_C_like"/>
    <property type="match status" value="1"/>
</dbReference>
<dbReference type="RefSeq" id="WP_043367574.1">
    <property type="nucleotide sequence ID" value="NZ_LFOD01000036.1"/>
</dbReference>
<dbReference type="InterPro" id="IPR036388">
    <property type="entry name" value="WH-like_DNA-bd_sf"/>
</dbReference>
<dbReference type="PATRIC" id="fig|451644.5.peg.5594"/>
<gene>
    <name evidence="5" type="ORF">ACT17_27130</name>
</gene>
<organism evidence="5 6">
    <name type="scientific">Mycolicibacterium conceptionense</name>
    <dbReference type="NCBI Taxonomy" id="451644"/>
    <lineage>
        <taxon>Bacteria</taxon>
        <taxon>Bacillati</taxon>
        <taxon>Actinomycetota</taxon>
        <taxon>Actinomycetes</taxon>
        <taxon>Mycobacteriales</taxon>
        <taxon>Mycobacteriaceae</taxon>
        <taxon>Mycolicibacterium</taxon>
    </lineage>
</organism>
<dbReference type="PROSITE" id="PS50043">
    <property type="entry name" value="HTH_LUXR_2"/>
    <property type="match status" value="1"/>
</dbReference>
<reference evidence="5 6" key="1">
    <citation type="submission" date="2015-06" db="EMBL/GenBank/DDBJ databases">
        <title>Genome sequence of Mycobacterium conceptionense strain MLE.</title>
        <authorList>
            <person name="Greninger A.L."/>
            <person name="Cunningham G."/>
            <person name="Chiu C.Y."/>
            <person name="Miller S."/>
        </authorList>
    </citation>
    <scope>NUCLEOTIDE SEQUENCE [LARGE SCALE GENOMIC DNA]</scope>
    <source>
        <strain evidence="5 6">MLE</strain>
    </source>
</reference>
<proteinExistence type="predicted"/>
<name>A0A0J8U0A2_9MYCO</name>
<dbReference type="InterPro" id="IPR016032">
    <property type="entry name" value="Sig_transdc_resp-reg_C-effctor"/>
</dbReference>
<dbReference type="PANTHER" id="PTHR44688">
    <property type="entry name" value="DNA-BINDING TRANSCRIPTIONAL ACTIVATOR DEVR_DOSR"/>
    <property type="match status" value="1"/>
</dbReference>
<protein>
    <recommendedName>
        <fullName evidence="4">HTH luxR-type domain-containing protein</fullName>
    </recommendedName>
</protein>
<evidence type="ECO:0000256" key="1">
    <source>
        <dbReference type="ARBA" id="ARBA00023015"/>
    </source>
</evidence>
<dbReference type="AlphaFoldDB" id="A0A0J8U0A2"/>
<keyword evidence="1" id="KW-0805">Transcription regulation</keyword>
<keyword evidence="3" id="KW-0804">Transcription</keyword>
<accession>A0A0J8U0A2</accession>
<dbReference type="Pfam" id="PF00196">
    <property type="entry name" value="GerE"/>
    <property type="match status" value="1"/>
</dbReference>
<evidence type="ECO:0000313" key="5">
    <source>
        <dbReference type="EMBL" id="KMV15083.1"/>
    </source>
</evidence>
<evidence type="ECO:0000256" key="3">
    <source>
        <dbReference type="ARBA" id="ARBA00023163"/>
    </source>
</evidence>
<dbReference type="PRINTS" id="PR00038">
    <property type="entry name" value="HTHLUXR"/>
</dbReference>
<dbReference type="GO" id="GO:0003677">
    <property type="term" value="F:DNA binding"/>
    <property type="evidence" value="ECO:0007669"/>
    <property type="project" value="UniProtKB-KW"/>
</dbReference>
<dbReference type="GO" id="GO:0006355">
    <property type="term" value="P:regulation of DNA-templated transcription"/>
    <property type="evidence" value="ECO:0007669"/>
    <property type="project" value="InterPro"/>
</dbReference>
<evidence type="ECO:0000259" key="4">
    <source>
        <dbReference type="PROSITE" id="PS50043"/>
    </source>
</evidence>
<feature type="domain" description="HTH luxR-type" evidence="4">
    <location>
        <begin position="298"/>
        <end position="363"/>
    </location>
</feature>
<dbReference type="PANTHER" id="PTHR44688:SF16">
    <property type="entry name" value="DNA-BINDING TRANSCRIPTIONAL ACTIVATOR DEVR_DOSR"/>
    <property type="match status" value="1"/>
</dbReference>
<sequence length="366" mass="40171">MFTVEGFSRLVAGIYAAAIAPQHWESTIRDIGRTIGGNGGALLSAEKSVWSIQNSILPAGAAASYAAYYHQLDAPMAAVEKGAVGTVRTGTELVIPIRQSEFYTDWLHPHELEDGLFIRLSRGSHPGCFLLHSSDRSEPFGTRERIRQFSGLVPHLQQALRAQGALENFAHEDADLHAALDSVDHGIVVVGPNAQVLNLNAEAEKALRGDDGLRITSGRLTAVNATTNRTLNRALQSALTGTSDNIRGGYSFTVQRPSDTRPFVLHILPLHRHEEPDRRRALVVLVDPAHEPEPSTALLQRLYHLTRTEADIALRVAHGAEPKHIAEDLSISITTVRTHLHRVFDKTDTHRQVELVRLLLTLHPVA</sequence>
<evidence type="ECO:0000256" key="2">
    <source>
        <dbReference type="ARBA" id="ARBA00023125"/>
    </source>
</evidence>
<evidence type="ECO:0000313" key="6">
    <source>
        <dbReference type="Proteomes" id="UP000037594"/>
    </source>
</evidence>
<dbReference type="EMBL" id="LFOD01000036">
    <property type="protein sequence ID" value="KMV15083.1"/>
    <property type="molecule type" value="Genomic_DNA"/>
</dbReference>
<dbReference type="Proteomes" id="UP000037594">
    <property type="component" value="Unassembled WGS sequence"/>
</dbReference>
<dbReference type="InterPro" id="IPR000792">
    <property type="entry name" value="Tscrpt_reg_LuxR_C"/>
</dbReference>
<keyword evidence="2" id="KW-0238">DNA-binding</keyword>
<dbReference type="SUPFAM" id="SSF46894">
    <property type="entry name" value="C-terminal effector domain of the bipartite response regulators"/>
    <property type="match status" value="1"/>
</dbReference>
<comment type="caution">
    <text evidence="5">The sequence shown here is derived from an EMBL/GenBank/DDBJ whole genome shotgun (WGS) entry which is preliminary data.</text>
</comment>
<dbReference type="Gene3D" id="1.10.10.10">
    <property type="entry name" value="Winged helix-like DNA-binding domain superfamily/Winged helix DNA-binding domain"/>
    <property type="match status" value="1"/>
</dbReference>
<dbReference type="SMART" id="SM00421">
    <property type="entry name" value="HTH_LUXR"/>
    <property type="match status" value="1"/>
</dbReference>
<dbReference type="OrthoDB" id="4457864at2"/>